<dbReference type="EMBL" id="BPLR01001791">
    <property type="protein sequence ID" value="GIX66486.1"/>
    <property type="molecule type" value="Genomic_DNA"/>
</dbReference>
<reference evidence="1 2" key="1">
    <citation type="submission" date="2021-06" db="EMBL/GenBank/DDBJ databases">
        <title>Caerostris extrusa draft genome.</title>
        <authorList>
            <person name="Kono N."/>
            <person name="Arakawa K."/>
        </authorList>
    </citation>
    <scope>NUCLEOTIDE SEQUENCE [LARGE SCALE GENOMIC DNA]</scope>
</reference>
<accession>A0AAV4M346</accession>
<name>A0AAV4M346_CAEEX</name>
<gene>
    <name evidence="1" type="ORF">CEXT_331891</name>
</gene>
<comment type="caution">
    <text evidence="1">The sequence shown here is derived from an EMBL/GenBank/DDBJ whole genome shotgun (WGS) entry which is preliminary data.</text>
</comment>
<keyword evidence="2" id="KW-1185">Reference proteome</keyword>
<organism evidence="1 2">
    <name type="scientific">Caerostris extrusa</name>
    <name type="common">Bark spider</name>
    <name type="synonym">Caerostris bankana</name>
    <dbReference type="NCBI Taxonomy" id="172846"/>
    <lineage>
        <taxon>Eukaryota</taxon>
        <taxon>Metazoa</taxon>
        <taxon>Ecdysozoa</taxon>
        <taxon>Arthropoda</taxon>
        <taxon>Chelicerata</taxon>
        <taxon>Arachnida</taxon>
        <taxon>Araneae</taxon>
        <taxon>Araneomorphae</taxon>
        <taxon>Entelegynae</taxon>
        <taxon>Araneoidea</taxon>
        <taxon>Araneidae</taxon>
        <taxon>Caerostris</taxon>
    </lineage>
</organism>
<dbReference type="AlphaFoldDB" id="A0AAV4M346"/>
<protein>
    <submittedName>
        <fullName evidence="1">Uncharacterized protein</fullName>
    </submittedName>
</protein>
<sequence length="95" mass="10322">MSSSANGVICKAKQSWASRKGIKEDGEPLKRNKGSWGSTGIVRIANMFMADRTCEKSVNNVPSGKGMAGCFIKCNSSTLAFRGFFFPYVYIDILG</sequence>
<dbReference type="Proteomes" id="UP001054945">
    <property type="component" value="Unassembled WGS sequence"/>
</dbReference>
<proteinExistence type="predicted"/>
<evidence type="ECO:0000313" key="2">
    <source>
        <dbReference type="Proteomes" id="UP001054945"/>
    </source>
</evidence>
<evidence type="ECO:0000313" key="1">
    <source>
        <dbReference type="EMBL" id="GIX66486.1"/>
    </source>
</evidence>